<sequence>MLASLVQPINNWDRDYVTIGYGNYGYGIYSQDFDIHQNPFTGYVSVERDLDFIPFGNNTFSPYRSFPMVVHQHYRI</sequence>
<evidence type="ECO:0000313" key="3">
    <source>
        <dbReference type="EMBL" id="CAF3889315.1"/>
    </source>
</evidence>
<dbReference type="Proteomes" id="UP000663866">
    <property type="component" value="Unassembled WGS sequence"/>
</dbReference>
<proteinExistence type="predicted"/>
<name>A0A818YWC4_9BILA</name>
<protein>
    <submittedName>
        <fullName evidence="2">Uncharacterized protein</fullName>
    </submittedName>
</protein>
<evidence type="ECO:0000313" key="5">
    <source>
        <dbReference type="Proteomes" id="UP000663866"/>
    </source>
</evidence>
<dbReference type="EMBL" id="CAJOBJ010001641">
    <property type="protein sequence ID" value="CAF3889315.1"/>
    <property type="molecule type" value="Genomic_DNA"/>
</dbReference>
<dbReference type="AlphaFoldDB" id="A0A818YWC4"/>
<organism evidence="2 5">
    <name type="scientific">Rotaria magnacalcarata</name>
    <dbReference type="NCBI Taxonomy" id="392030"/>
    <lineage>
        <taxon>Eukaryota</taxon>
        <taxon>Metazoa</taxon>
        <taxon>Spiralia</taxon>
        <taxon>Gnathifera</taxon>
        <taxon>Rotifera</taxon>
        <taxon>Eurotatoria</taxon>
        <taxon>Bdelloidea</taxon>
        <taxon>Philodinida</taxon>
        <taxon>Philodinidae</taxon>
        <taxon>Rotaria</taxon>
    </lineage>
</organism>
<evidence type="ECO:0000313" key="2">
    <source>
        <dbReference type="EMBL" id="CAF3758449.1"/>
    </source>
</evidence>
<reference evidence="2" key="1">
    <citation type="submission" date="2021-02" db="EMBL/GenBank/DDBJ databases">
        <authorList>
            <person name="Nowell W R."/>
        </authorList>
    </citation>
    <scope>NUCLEOTIDE SEQUENCE</scope>
</reference>
<dbReference type="EMBL" id="CAJNOV010013715">
    <property type="protein sequence ID" value="CAF1530469.1"/>
    <property type="molecule type" value="Genomic_DNA"/>
</dbReference>
<dbReference type="EMBL" id="CAJOBG010000108">
    <property type="protein sequence ID" value="CAF3758449.1"/>
    <property type="molecule type" value="Genomic_DNA"/>
</dbReference>
<gene>
    <name evidence="4" type="ORF">BYL167_LOCUS9854</name>
    <name evidence="1" type="ORF">CJN711_LOCUS29009</name>
    <name evidence="3" type="ORF">GIL414_LOCUS5961</name>
    <name evidence="2" type="ORF">OVN521_LOCUS1545</name>
</gene>
<keyword evidence="5" id="KW-1185">Reference proteome</keyword>
<dbReference type="EMBL" id="CAJOBH010002893">
    <property type="protein sequence ID" value="CAF3928131.1"/>
    <property type="molecule type" value="Genomic_DNA"/>
</dbReference>
<evidence type="ECO:0000313" key="4">
    <source>
        <dbReference type="EMBL" id="CAF3928131.1"/>
    </source>
</evidence>
<dbReference type="Proteomes" id="UP000663855">
    <property type="component" value="Unassembled WGS sequence"/>
</dbReference>
<evidence type="ECO:0000313" key="1">
    <source>
        <dbReference type="EMBL" id="CAF1530469.1"/>
    </source>
</evidence>
<dbReference type="Proteomes" id="UP000681720">
    <property type="component" value="Unassembled WGS sequence"/>
</dbReference>
<dbReference type="Proteomes" id="UP000681967">
    <property type="component" value="Unassembled WGS sequence"/>
</dbReference>
<accession>A0A818YWC4</accession>
<comment type="caution">
    <text evidence="2">The sequence shown here is derived from an EMBL/GenBank/DDBJ whole genome shotgun (WGS) entry which is preliminary data.</text>
</comment>